<evidence type="ECO:0008006" key="4">
    <source>
        <dbReference type="Google" id="ProtNLM"/>
    </source>
</evidence>
<evidence type="ECO:0000256" key="1">
    <source>
        <dbReference type="SAM" id="Phobius"/>
    </source>
</evidence>
<evidence type="ECO:0000313" key="3">
    <source>
        <dbReference type="Proteomes" id="UP001626550"/>
    </source>
</evidence>
<comment type="caution">
    <text evidence="2">The sequence shown here is derived from an EMBL/GenBank/DDBJ whole genome shotgun (WGS) entry which is preliminary data.</text>
</comment>
<keyword evidence="1" id="KW-1133">Transmembrane helix</keyword>
<evidence type="ECO:0000313" key="2">
    <source>
        <dbReference type="EMBL" id="KAL3320171.1"/>
    </source>
</evidence>
<dbReference type="Proteomes" id="UP001626550">
    <property type="component" value="Unassembled WGS sequence"/>
</dbReference>
<name>A0ABD2QN66_9PLAT</name>
<feature type="transmembrane region" description="Helical" evidence="1">
    <location>
        <begin position="90"/>
        <end position="114"/>
    </location>
</feature>
<dbReference type="EMBL" id="JBJKFK010000071">
    <property type="protein sequence ID" value="KAL3320171.1"/>
    <property type="molecule type" value="Genomic_DNA"/>
</dbReference>
<keyword evidence="1" id="KW-0472">Membrane</keyword>
<protein>
    <recommendedName>
        <fullName evidence="4">Fibronectin type-III domain-containing protein</fullName>
    </recommendedName>
</protein>
<organism evidence="2 3">
    <name type="scientific">Cichlidogyrus casuarinus</name>
    <dbReference type="NCBI Taxonomy" id="1844966"/>
    <lineage>
        <taxon>Eukaryota</taxon>
        <taxon>Metazoa</taxon>
        <taxon>Spiralia</taxon>
        <taxon>Lophotrochozoa</taxon>
        <taxon>Platyhelminthes</taxon>
        <taxon>Monogenea</taxon>
        <taxon>Monopisthocotylea</taxon>
        <taxon>Dactylogyridea</taxon>
        <taxon>Ancyrocephalidae</taxon>
        <taxon>Cichlidogyrus</taxon>
    </lineage>
</organism>
<sequence>MRHLKFSPLRSASRVKFRGLRNAAQPLLSVESTIAEIPLDPNFQYHLTMSASTCRGEGARSRPVFVNPRKPQQPFVYEHKDPEWSSRIPLWAYAIMTGLVLVWIVITLVLCLAYSKKCFSLKFRERWIAGKKVPIQKYPTLPPKSFATPSTDRIHLHSLDTTGIYANGVPTSINSVVGSTQSENDSLRQSLPPSANVPYPPTILPPSYLLDTSYSQIDSSEFLP</sequence>
<keyword evidence="1" id="KW-0812">Transmembrane</keyword>
<dbReference type="AlphaFoldDB" id="A0ABD2QN66"/>
<proteinExistence type="predicted"/>
<keyword evidence="3" id="KW-1185">Reference proteome</keyword>
<gene>
    <name evidence="2" type="ORF">Ciccas_001139</name>
</gene>
<accession>A0ABD2QN66</accession>
<reference evidence="2 3" key="1">
    <citation type="submission" date="2024-11" db="EMBL/GenBank/DDBJ databases">
        <title>Adaptive evolution of stress response genes in parasites aligns with host niche diversity.</title>
        <authorList>
            <person name="Hahn C."/>
            <person name="Resl P."/>
        </authorList>
    </citation>
    <scope>NUCLEOTIDE SEQUENCE [LARGE SCALE GENOMIC DNA]</scope>
    <source>
        <strain evidence="2">EGGRZ-B1_66</strain>
        <tissue evidence="2">Body</tissue>
    </source>
</reference>